<reference evidence="1 2" key="1">
    <citation type="submission" date="2017-06" db="EMBL/GenBank/DDBJ databases">
        <authorList>
            <person name="Kim H.J."/>
            <person name="Triplett B.A."/>
        </authorList>
    </citation>
    <scope>NUCLEOTIDE SEQUENCE [LARGE SCALE GENOMIC DNA]</scope>
    <source>
        <strain evidence="1 2">DSM 29150</strain>
    </source>
</reference>
<dbReference type="RefSeq" id="WP_089380154.1">
    <property type="nucleotide sequence ID" value="NZ_FZNT01000001.1"/>
</dbReference>
<organism evidence="1 2">
    <name type="scientific">Lutibacter agarilyticus</name>
    <dbReference type="NCBI Taxonomy" id="1109740"/>
    <lineage>
        <taxon>Bacteria</taxon>
        <taxon>Pseudomonadati</taxon>
        <taxon>Bacteroidota</taxon>
        <taxon>Flavobacteriia</taxon>
        <taxon>Flavobacteriales</taxon>
        <taxon>Flavobacteriaceae</taxon>
        <taxon>Lutibacter</taxon>
    </lineage>
</organism>
<gene>
    <name evidence="1" type="ORF">SAMN06265371_101516</name>
</gene>
<accession>A0A238VJJ0</accession>
<name>A0A238VJJ0_9FLAO</name>
<proteinExistence type="predicted"/>
<dbReference type="EMBL" id="FZNT01000001">
    <property type="protein sequence ID" value="SNR34344.1"/>
    <property type="molecule type" value="Genomic_DNA"/>
</dbReference>
<keyword evidence="2" id="KW-1185">Reference proteome</keyword>
<dbReference type="AlphaFoldDB" id="A0A238VJJ0"/>
<dbReference type="Proteomes" id="UP000198384">
    <property type="component" value="Unassembled WGS sequence"/>
</dbReference>
<evidence type="ECO:0000313" key="2">
    <source>
        <dbReference type="Proteomes" id="UP000198384"/>
    </source>
</evidence>
<dbReference type="OrthoDB" id="9961575at2"/>
<protein>
    <submittedName>
        <fullName evidence="1">Uncharacterized protein</fullName>
    </submittedName>
</protein>
<sequence length="64" mass="7246">MNSTLKSTPADLTKNENSNHLKVIKSQDHKEMAVKRIYINTLTPNFTYNNNSGELIKPKNCALL</sequence>
<evidence type="ECO:0000313" key="1">
    <source>
        <dbReference type="EMBL" id="SNR34344.1"/>
    </source>
</evidence>